<dbReference type="SUPFAM" id="SSF54593">
    <property type="entry name" value="Glyoxalase/Bleomycin resistance protein/Dihydroxybiphenyl dioxygenase"/>
    <property type="match status" value="2"/>
</dbReference>
<sequence>MGNMHGDFIWYELLTPDPASAATFYGAVLGWTSRDAGGPTPGYGLFSTAEIAVAGFMAMPPGAAGAGMPPQWLGYVAVEDVDASVRSVLEAGGTQHMPPIDLAGIGRFALLADPQGAPFYVMRGATEDESSSFAPEKTGHCRWNELSTDDQPAALAFYGRVFGWEKGNAMPMGDLGEYRFISHRGVTLGAVMTTPPGGPRPGWRFYFGVADIDRAAEAIRSGGGAVQFGPDEVPGGLFIVVGTDPQGAPFAVVGPRNA</sequence>
<dbReference type="InterPro" id="IPR052164">
    <property type="entry name" value="Anthracycline_SecMetBiosynth"/>
</dbReference>
<dbReference type="AlphaFoldDB" id="A0A1M6J8D1"/>
<dbReference type="Proteomes" id="UP000184387">
    <property type="component" value="Unassembled WGS sequence"/>
</dbReference>
<dbReference type="Pfam" id="PF18029">
    <property type="entry name" value="Glyoxalase_6"/>
    <property type="match status" value="1"/>
</dbReference>
<dbReference type="Pfam" id="PF00903">
    <property type="entry name" value="Glyoxalase"/>
    <property type="match status" value="1"/>
</dbReference>
<gene>
    <name evidence="2" type="ORF">SAMN02745194_02569</name>
</gene>
<proteinExistence type="predicted"/>
<dbReference type="PROSITE" id="PS51819">
    <property type="entry name" value="VOC"/>
    <property type="match status" value="2"/>
</dbReference>
<protein>
    <recommendedName>
        <fullName evidence="1">VOC domain-containing protein</fullName>
    </recommendedName>
</protein>
<dbReference type="Gene3D" id="3.10.180.10">
    <property type="entry name" value="2,3-Dihydroxybiphenyl 1,2-Dioxygenase, domain 1"/>
    <property type="match status" value="2"/>
</dbReference>
<keyword evidence="3" id="KW-1185">Reference proteome</keyword>
<dbReference type="InterPro" id="IPR004360">
    <property type="entry name" value="Glyas_Fos-R_dOase_dom"/>
</dbReference>
<name>A0A1M6J8D1_9PROT</name>
<organism evidence="2 3">
    <name type="scientific">Muricoccus roseus</name>
    <dbReference type="NCBI Taxonomy" id="198092"/>
    <lineage>
        <taxon>Bacteria</taxon>
        <taxon>Pseudomonadati</taxon>
        <taxon>Pseudomonadota</taxon>
        <taxon>Alphaproteobacteria</taxon>
        <taxon>Acetobacterales</taxon>
        <taxon>Roseomonadaceae</taxon>
        <taxon>Muricoccus</taxon>
    </lineage>
</organism>
<dbReference type="RefSeq" id="WP_073135265.1">
    <property type="nucleotide sequence ID" value="NZ_FQZF01000013.1"/>
</dbReference>
<dbReference type="EMBL" id="FQZF01000013">
    <property type="protein sequence ID" value="SHJ42983.1"/>
    <property type="molecule type" value="Genomic_DNA"/>
</dbReference>
<dbReference type="InterPro" id="IPR029068">
    <property type="entry name" value="Glyas_Bleomycin-R_OHBP_Dase"/>
</dbReference>
<evidence type="ECO:0000259" key="1">
    <source>
        <dbReference type="PROSITE" id="PS51819"/>
    </source>
</evidence>
<dbReference type="InterPro" id="IPR037523">
    <property type="entry name" value="VOC_core"/>
</dbReference>
<dbReference type="STRING" id="198092.SAMN02745194_02569"/>
<accession>A0A1M6J8D1</accession>
<evidence type="ECO:0000313" key="3">
    <source>
        <dbReference type="Proteomes" id="UP000184387"/>
    </source>
</evidence>
<feature type="domain" description="VOC" evidence="1">
    <location>
        <begin position="137"/>
        <end position="255"/>
    </location>
</feature>
<feature type="domain" description="VOC" evidence="1">
    <location>
        <begin position="7"/>
        <end position="124"/>
    </location>
</feature>
<evidence type="ECO:0000313" key="2">
    <source>
        <dbReference type="EMBL" id="SHJ42983.1"/>
    </source>
</evidence>
<dbReference type="CDD" id="cd07247">
    <property type="entry name" value="SgaA_N_like"/>
    <property type="match status" value="2"/>
</dbReference>
<reference evidence="2 3" key="1">
    <citation type="submission" date="2016-11" db="EMBL/GenBank/DDBJ databases">
        <authorList>
            <person name="Jaros S."/>
            <person name="Januszkiewicz K."/>
            <person name="Wedrychowicz H."/>
        </authorList>
    </citation>
    <scope>NUCLEOTIDE SEQUENCE [LARGE SCALE GENOMIC DNA]</scope>
    <source>
        <strain evidence="2 3">DSM 14916</strain>
    </source>
</reference>
<dbReference type="OrthoDB" id="9793039at2"/>
<dbReference type="InterPro" id="IPR041581">
    <property type="entry name" value="Glyoxalase_6"/>
</dbReference>
<dbReference type="PANTHER" id="PTHR33993:SF14">
    <property type="entry name" value="GB|AAF24581.1"/>
    <property type="match status" value="1"/>
</dbReference>
<dbReference type="PANTHER" id="PTHR33993">
    <property type="entry name" value="GLYOXALASE-RELATED"/>
    <property type="match status" value="1"/>
</dbReference>